<keyword evidence="3" id="KW-0808">Transferase</keyword>
<dbReference type="EMBL" id="JI167877">
    <property type="protein sequence ID" value="ADY42812.1"/>
    <property type="molecule type" value="mRNA"/>
</dbReference>
<accession>F1KY58</accession>
<evidence type="ECO:0000313" key="9">
    <source>
        <dbReference type="EMBL" id="ADY42812.1"/>
    </source>
</evidence>
<organism evidence="9">
    <name type="scientific">Ascaris suum</name>
    <name type="common">Pig roundworm</name>
    <name type="synonym">Ascaris lumbricoides</name>
    <dbReference type="NCBI Taxonomy" id="6253"/>
    <lineage>
        <taxon>Eukaryota</taxon>
        <taxon>Metazoa</taxon>
        <taxon>Ecdysozoa</taxon>
        <taxon>Nematoda</taxon>
        <taxon>Chromadorea</taxon>
        <taxon>Rhabditida</taxon>
        <taxon>Spirurina</taxon>
        <taxon>Ascaridomorpha</taxon>
        <taxon>Ascaridoidea</taxon>
        <taxon>Ascarididae</taxon>
        <taxon>Ascaris</taxon>
    </lineage>
</organism>
<dbReference type="GO" id="GO:0032436">
    <property type="term" value="P:positive regulation of proteasomal ubiquitin-dependent protein catabolic process"/>
    <property type="evidence" value="ECO:0007669"/>
    <property type="project" value="TreeGrafter"/>
</dbReference>
<dbReference type="FunFam" id="1.10.510.10:FF:000624">
    <property type="entry name" value="Mitogen-activated protein kinase"/>
    <property type="match status" value="1"/>
</dbReference>
<evidence type="ECO:0000256" key="2">
    <source>
        <dbReference type="ARBA" id="ARBA00022527"/>
    </source>
</evidence>
<dbReference type="SUPFAM" id="SSF56112">
    <property type="entry name" value="Protein kinase-like (PK-like)"/>
    <property type="match status" value="1"/>
</dbReference>
<keyword evidence="5 9" id="KW-0418">Kinase</keyword>
<dbReference type="Pfam" id="PF00069">
    <property type="entry name" value="Pkinase"/>
    <property type="match status" value="1"/>
</dbReference>
<keyword evidence="6" id="KW-0067">ATP-binding</keyword>
<dbReference type="InterPro" id="IPR011009">
    <property type="entry name" value="Kinase-like_dom_sf"/>
</dbReference>
<dbReference type="SMART" id="SM00220">
    <property type="entry name" value="S_TKc"/>
    <property type="match status" value="1"/>
</dbReference>
<reference evidence="9" key="1">
    <citation type="journal article" date="2011" name="Genome Res.">
        <title>Deep small RNA sequencing from the nematode Ascaris reveals conservation, functional diversification, and novel developmental profiles.</title>
        <authorList>
            <person name="Wang J."/>
            <person name="Czech B."/>
            <person name="Crunk A."/>
            <person name="Wallace A."/>
            <person name="Mitreva M."/>
            <person name="Hannon G.J."/>
            <person name="Davis R.E."/>
        </authorList>
    </citation>
    <scope>NUCLEOTIDE SEQUENCE</scope>
</reference>
<evidence type="ECO:0000256" key="7">
    <source>
        <dbReference type="SAM" id="MobiDB-lite"/>
    </source>
</evidence>
<dbReference type="InterPro" id="IPR008271">
    <property type="entry name" value="Ser/Thr_kinase_AS"/>
</dbReference>
<dbReference type="GO" id="GO:0090090">
    <property type="term" value="P:negative regulation of canonical Wnt signaling pathway"/>
    <property type="evidence" value="ECO:0007669"/>
    <property type="project" value="TreeGrafter"/>
</dbReference>
<evidence type="ECO:0000256" key="4">
    <source>
        <dbReference type="ARBA" id="ARBA00022741"/>
    </source>
</evidence>
<dbReference type="GO" id="GO:0005634">
    <property type="term" value="C:nucleus"/>
    <property type="evidence" value="ECO:0007669"/>
    <property type="project" value="TreeGrafter"/>
</dbReference>
<dbReference type="GO" id="GO:0004674">
    <property type="term" value="F:protein serine/threonine kinase activity"/>
    <property type="evidence" value="ECO:0007669"/>
    <property type="project" value="UniProtKB-KW"/>
</dbReference>
<dbReference type="PANTHER" id="PTHR24057">
    <property type="entry name" value="GLYCOGEN SYNTHASE KINASE-3 ALPHA"/>
    <property type="match status" value="1"/>
</dbReference>
<evidence type="ECO:0000256" key="1">
    <source>
        <dbReference type="ARBA" id="ARBA00005527"/>
    </source>
</evidence>
<dbReference type="GO" id="GO:0005829">
    <property type="term" value="C:cytosol"/>
    <property type="evidence" value="ECO:0007669"/>
    <property type="project" value="TreeGrafter"/>
</dbReference>
<dbReference type="GO" id="GO:0005524">
    <property type="term" value="F:ATP binding"/>
    <property type="evidence" value="ECO:0007669"/>
    <property type="project" value="UniProtKB-KW"/>
</dbReference>
<feature type="compositionally biased region" description="Polar residues" evidence="7">
    <location>
        <begin position="358"/>
        <end position="385"/>
    </location>
</feature>
<dbReference type="PANTHER" id="PTHR24057:SF18">
    <property type="entry name" value="SERINE_THREONINE-PROTEIN KINASE R03D7.5-RELATED"/>
    <property type="match status" value="1"/>
</dbReference>
<dbReference type="GO" id="GO:0030154">
    <property type="term" value="P:cell differentiation"/>
    <property type="evidence" value="ECO:0007669"/>
    <property type="project" value="TreeGrafter"/>
</dbReference>
<keyword evidence="2" id="KW-0723">Serine/threonine-protein kinase</keyword>
<proteinExistence type="evidence at transcript level"/>
<protein>
    <submittedName>
        <fullName evidence="9">Shaggy-related protein kinase gamma</fullName>
    </submittedName>
</protein>
<dbReference type="Gene3D" id="1.10.510.10">
    <property type="entry name" value="Transferase(Phosphotransferase) domain 1"/>
    <property type="match status" value="1"/>
</dbReference>
<dbReference type="InterPro" id="IPR000719">
    <property type="entry name" value="Prot_kinase_dom"/>
</dbReference>
<sequence length="391" mass="44234">MDFIHEQAALELPSRCAVTLRMKNLRLHSSGVFGNVYRGTLLSPAPRREIALKKTWPEIDKEHCRVNLELNILLGLSREKHKNIVQILYTFRSITPDKKICESMVFDYMPTTLSALVKKLGGRHPNYLDIKLYTWQLFNGLMFLFHSHICHRDIKPQNLLVEPAIGNLKIADFGSAKVMKRCVQSTSYQVTRFYRPPELLLEATFYSPLVDVWSGGCVYGELLRGGVLFPGRDAKHQLKLIVDTLGIPSDDEMNDMGANASIEGGRTIARGFKPILPHASAESVALIKRILVYRPKLRLCNTPLLMDPFFDELFIPDKRRKNGSYISNVITVEDLTIIRRKSKMARHGGIEKKEVSESSRVQSQISQTSSEAPSVSQGCEPSLQESKQKPQ</sequence>
<dbReference type="GO" id="GO:0007165">
    <property type="term" value="P:signal transduction"/>
    <property type="evidence" value="ECO:0007669"/>
    <property type="project" value="TreeGrafter"/>
</dbReference>
<keyword evidence="4" id="KW-0547">Nucleotide-binding</keyword>
<dbReference type="PROSITE" id="PS50011">
    <property type="entry name" value="PROTEIN_KINASE_DOM"/>
    <property type="match status" value="1"/>
</dbReference>
<dbReference type="Gene3D" id="3.30.200.20">
    <property type="entry name" value="Phosphorylase Kinase, domain 1"/>
    <property type="match status" value="1"/>
</dbReference>
<evidence type="ECO:0000256" key="6">
    <source>
        <dbReference type="ARBA" id="ARBA00022840"/>
    </source>
</evidence>
<dbReference type="GO" id="GO:0070507">
    <property type="term" value="P:regulation of microtubule cytoskeleton organization"/>
    <property type="evidence" value="ECO:0007669"/>
    <property type="project" value="TreeGrafter"/>
</dbReference>
<name>F1KY58_ASCSU</name>
<evidence type="ECO:0000256" key="5">
    <source>
        <dbReference type="ARBA" id="ARBA00022777"/>
    </source>
</evidence>
<evidence type="ECO:0000259" key="8">
    <source>
        <dbReference type="PROSITE" id="PS50011"/>
    </source>
</evidence>
<feature type="compositionally biased region" description="Basic and acidic residues" evidence="7">
    <location>
        <begin position="348"/>
        <end position="357"/>
    </location>
</feature>
<dbReference type="GO" id="GO:0030424">
    <property type="term" value="C:axon"/>
    <property type="evidence" value="ECO:0007669"/>
    <property type="project" value="TreeGrafter"/>
</dbReference>
<feature type="region of interest" description="Disordered" evidence="7">
    <location>
        <begin position="346"/>
        <end position="391"/>
    </location>
</feature>
<evidence type="ECO:0000256" key="3">
    <source>
        <dbReference type="ARBA" id="ARBA00022679"/>
    </source>
</evidence>
<dbReference type="InterPro" id="IPR050591">
    <property type="entry name" value="GSK-3"/>
</dbReference>
<feature type="domain" description="Protein kinase" evidence="8">
    <location>
        <begin position="22"/>
        <end position="310"/>
    </location>
</feature>
<comment type="similarity">
    <text evidence="1">Belongs to the protein kinase superfamily. CMGC Ser/Thr protein kinase family. GSK-3 subfamily.</text>
</comment>
<dbReference type="AlphaFoldDB" id="F1KY58"/>
<dbReference type="PROSITE" id="PS00108">
    <property type="entry name" value="PROTEIN_KINASE_ST"/>
    <property type="match status" value="1"/>
</dbReference>